<dbReference type="EMBL" id="JBEPSM010000004">
    <property type="protein sequence ID" value="MET4636372.1"/>
    <property type="molecule type" value="Genomic_DNA"/>
</dbReference>
<comment type="caution">
    <text evidence="2">The sequence shown here is derived from an EMBL/GenBank/DDBJ whole genome shotgun (WGS) entry which is preliminary data.</text>
</comment>
<feature type="region of interest" description="Disordered" evidence="1">
    <location>
        <begin position="60"/>
        <end position="85"/>
    </location>
</feature>
<protein>
    <submittedName>
        <fullName evidence="2">Uncharacterized protein</fullName>
    </submittedName>
</protein>
<gene>
    <name evidence="2" type="ORF">ABIE08_004330</name>
</gene>
<feature type="compositionally biased region" description="Acidic residues" evidence="1">
    <location>
        <begin position="76"/>
        <end position="85"/>
    </location>
</feature>
<reference evidence="2 3" key="1">
    <citation type="submission" date="2024-06" db="EMBL/GenBank/DDBJ databases">
        <title>Sorghum-associated microbial communities from plants grown in Nebraska, USA.</title>
        <authorList>
            <person name="Schachtman D."/>
        </authorList>
    </citation>
    <scope>NUCLEOTIDE SEQUENCE [LARGE SCALE GENOMIC DNA]</scope>
    <source>
        <strain evidence="2 3">3207</strain>
    </source>
</reference>
<accession>A0ABV2R510</accession>
<keyword evidence="3" id="KW-1185">Reference proteome</keyword>
<evidence type="ECO:0000256" key="1">
    <source>
        <dbReference type="SAM" id="MobiDB-lite"/>
    </source>
</evidence>
<sequence length="85" mass="9572">MSDKTEAELDPEFEDFEGDHFQVTITVDVIASNRTEAAMLAYWSLNDELPDTFEVKDEAGVSEEITLTDEQKEEALSDELSLDVL</sequence>
<name>A0ABV2R510_9HYPH</name>
<organism evidence="2 3">
    <name type="scientific">Kaistia defluvii</name>
    <dbReference type="NCBI Taxonomy" id="410841"/>
    <lineage>
        <taxon>Bacteria</taxon>
        <taxon>Pseudomonadati</taxon>
        <taxon>Pseudomonadota</taxon>
        <taxon>Alphaproteobacteria</taxon>
        <taxon>Hyphomicrobiales</taxon>
        <taxon>Kaistiaceae</taxon>
        <taxon>Kaistia</taxon>
    </lineage>
</organism>
<dbReference type="RefSeq" id="WP_266331552.1">
    <property type="nucleotide sequence ID" value="NZ_JAPKNI010000003.1"/>
</dbReference>
<evidence type="ECO:0000313" key="3">
    <source>
        <dbReference type="Proteomes" id="UP001549321"/>
    </source>
</evidence>
<proteinExistence type="predicted"/>
<evidence type="ECO:0000313" key="2">
    <source>
        <dbReference type="EMBL" id="MET4636372.1"/>
    </source>
</evidence>
<dbReference type="Proteomes" id="UP001549321">
    <property type="component" value="Unassembled WGS sequence"/>
</dbReference>